<dbReference type="RefSeq" id="WP_128356050.1">
    <property type="nucleotide sequence ID" value="NZ_CP022987.1"/>
</dbReference>
<reference evidence="3 4" key="1">
    <citation type="submission" date="2017-08" db="EMBL/GenBank/DDBJ databases">
        <authorList>
            <person name="Park S.-J."/>
            <person name="Kim H."/>
        </authorList>
    </citation>
    <scope>NUCLEOTIDE SEQUENCE [LARGE SCALE GENOMIC DNA]</scope>
    <source>
        <strain evidence="4">ye3</strain>
    </source>
</reference>
<organism evidence="3 4">
    <name type="scientific">Pollutimonas thiosulfatoxidans</name>
    <dbReference type="NCBI Taxonomy" id="2028345"/>
    <lineage>
        <taxon>Bacteria</taxon>
        <taxon>Pseudomonadati</taxon>
        <taxon>Pseudomonadota</taxon>
        <taxon>Betaproteobacteria</taxon>
        <taxon>Burkholderiales</taxon>
        <taxon>Alcaligenaceae</taxon>
        <taxon>Pollutimonas</taxon>
    </lineage>
</organism>
<dbReference type="SUPFAM" id="SSF51445">
    <property type="entry name" value="(Trans)glycosidases"/>
    <property type="match status" value="1"/>
</dbReference>
<feature type="chain" id="PRO_5019091864" description="Glycoside-hydrolase family GH114 TIM-barrel domain-containing protein" evidence="1">
    <location>
        <begin position="29"/>
        <end position="298"/>
    </location>
</feature>
<dbReference type="Pfam" id="PF03537">
    <property type="entry name" value="Glyco_hydro_114"/>
    <property type="match status" value="1"/>
</dbReference>
<accession>A0A410GFI8</accession>
<dbReference type="InterPro" id="IPR017853">
    <property type="entry name" value="GH"/>
</dbReference>
<dbReference type="EMBL" id="CP022987">
    <property type="protein sequence ID" value="QAA95061.1"/>
    <property type="molecule type" value="Genomic_DNA"/>
</dbReference>
<evidence type="ECO:0000313" key="3">
    <source>
        <dbReference type="EMBL" id="QAA95061.1"/>
    </source>
</evidence>
<name>A0A410GFI8_9BURK</name>
<keyword evidence="4" id="KW-1185">Reference proteome</keyword>
<keyword evidence="1" id="KW-0732">Signal</keyword>
<dbReference type="InterPro" id="IPR013785">
    <property type="entry name" value="Aldolase_TIM"/>
</dbReference>
<dbReference type="PANTHER" id="PTHR35882:SF2">
    <property type="entry name" value="PELA"/>
    <property type="match status" value="1"/>
</dbReference>
<dbReference type="Gene3D" id="3.20.20.70">
    <property type="entry name" value="Aldolase class I"/>
    <property type="match status" value="1"/>
</dbReference>
<evidence type="ECO:0000259" key="2">
    <source>
        <dbReference type="Pfam" id="PF03537"/>
    </source>
</evidence>
<feature type="domain" description="Glycoside-hydrolase family GH114 TIM-barrel" evidence="2">
    <location>
        <begin position="74"/>
        <end position="282"/>
    </location>
</feature>
<evidence type="ECO:0000313" key="4">
    <source>
        <dbReference type="Proteomes" id="UP000283474"/>
    </source>
</evidence>
<dbReference type="InterPro" id="IPR004352">
    <property type="entry name" value="GH114_TIM-barrel"/>
</dbReference>
<proteinExistence type="predicted"/>
<dbReference type="KEGG" id="pus:CKA81_15225"/>
<dbReference type="Proteomes" id="UP000283474">
    <property type="component" value="Chromosome"/>
</dbReference>
<gene>
    <name evidence="3" type="ORF">CKA81_15225</name>
</gene>
<dbReference type="AlphaFoldDB" id="A0A410GFI8"/>
<dbReference type="PANTHER" id="PTHR35882">
    <property type="entry name" value="PELA"/>
    <property type="match status" value="1"/>
</dbReference>
<evidence type="ECO:0000256" key="1">
    <source>
        <dbReference type="SAM" id="SignalP"/>
    </source>
</evidence>
<sequence length="298" mass="33391">MTPTWLKARASRRVLAAVLGSLSLAAPAAISAEALRNAVFYYGDAANWNSLRAFQLAVVEPDAGLLSPPPPHATAGASKTDWFAYVSATEITAFRDYYFDVPLSWRAGLNSAWQSEIIDPATPGWPSFFVESVVTPLWNRGYTGFFLDTLDSYELLDLNDAQLEHSRQGLLRLIRAIKDKYPEAKLILNRGFELLPAIHQDVYAVAFESLYRGWDQTEGRYVEVSQDDRAWLLKQIERIQQRYKLPIIAIDYCPPDDMDCARQTVKQIRALGVIPYVGDGHLRTISTSALSDSDKAPF</sequence>
<dbReference type="OrthoDB" id="7292394at2"/>
<feature type="signal peptide" evidence="1">
    <location>
        <begin position="1"/>
        <end position="28"/>
    </location>
</feature>
<protein>
    <recommendedName>
        <fullName evidence="2">Glycoside-hydrolase family GH114 TIM-barrel domain-containing protein</fullName>
    </recommendedName>
</protein>